<dbReference type="AlphaFoldDB" id="A0A6G1EYF5"/>
<proteinExistence type="predicted"/>
<organism evidence="1 2">
    <name type="scientific">Oryza meyeriana var. granulata</name>
    <dbReference type="NCBI Taxonomy" id="110450"/>
    <lineage>
        <taxon>Eukaryota</taxon>
        <taxon>Viridiplantae</taxon>
        <taxon>Streptophyta</taxon>
        <taxon>Embryophyta</taxon>
        <taxon>Tracheophyta</taxon>
        <taxon>Spermatophyta</taxon>
        <taxon>Magnoliopsida</taxon>
        <taxon>Liliopsida</taxon>
        <taxon>Poales</taxon>
        <taxon>Poaceae</taxon>
        <taxon>BOP clade</taxon>
        <taxon>Oryzoideae</taxon>
        <taxon>Oryzeae</taxon>
        <taxon>Oryzinae</taxon>
        <taxon>Oryza</taxon>
        <taxon>Oryza meyeriana</taxon>
    </lineage>
</organism>
<dbReference type="EMBL" id="SPHZ02000002">
    <property type="protein sequence ID" value="KAF0929641.1"/>
    <property type="molecule type" value="Genomic_DNA"/>
</dbReference>
<comment type="caution">
    <text evidence="1">The sequence shown here is derived from an EMBL/GenBank/DDBJ whole genome shotgun (WGS) entry which is preliminary data.</text>
</comment>
<keyword evidence="2" id="KW-1185">Reference proteome</keyword>
<gene>
    <name evidence="1" type="ORF">E2562_022999</name>
</gene>
<name>A0A6G1EYF5_9ORYZ</name>
<accession>A0A6G1EYF5</accession>
<protein>
    <submittedName>
        <fullName evidence="1">Uncharacterized protein</fullName>
    </submittedName>
</protein>
<dbReference type="Proteomes" id="UP000479710">
    <property type="component" value="Unassembled WGS sequence"/>
</dbReference>
<reference evidence="1 2" key="1">
    <citation type="submission" date="2019-11" db="EMBL/GenBank/DDBJ databases">
        <title>Whole genome sequence of Oryza granulata.</title>
        <authorList>
            <person name="Li W."/>
        </authorList>
    </citation>
    <scope>NUCLEOTIDE SEQUENCE [LARGE SCALE GENOMIC DNA]</scope>
    <source>
        <strain evidence="2">cv. Menghai</strain>
        <tissue evidence="1">Leaf</tissue>
    </source>
</reference>
<evidence type="ECO:0000313" key="2">
    <source>
        <dbReference type="Proteomes" id="UP000479710"/>
    </source>
</evidence>
<sequence>MAFCRLLGLTPSRFAAIHGGSSLLPPLSRVSSSADRRLACFAQYAAPSPTQACSTKHRASVASGRLGEVICVFPAAEQRVKENRRVDKENICTKPSVGKYT</sequence>
<evidence type="ECO:0000313" key="1">
    <source>
        <dbReference type="EMBL" id="KAF0929641.1"/>
    </source>
</evidence>